<dbReference type="EMBL" id="JTDY01002510">
    <property type="protein sequence ID" value="KOB71260.1"/>
    <property type="molecule type" value="Genomic_DNA"/>
</dbReference>
<accession>A0A0L7L7B3</accession>
<name>A0A0L7L7B3_OPEBR</name>
<proteinExistence type="predicted"/>
<dbReference type="Gene3D" id="3.10.200.10">
    <property type="entry name" value="Alpha carbonic anhydrase"/>
    <property type="match status" value="1"/>
</dbReference>
<keyword evidence="4" id="KW-1185">Reference proteome</keyword>
<protein>
    <submittedName>
        <fullName evidence="3">Putative carbonic anhydrase</fullName>
    </submittedName>
</protein>
<keyword evidence="1" id="KW-0175">Coiled coil</keyword>
<reference evidence="3 4" key="1">
    <citation type="journal article" date="2015" name="Genome Biol. Evol.">
        <title>The genome of winter moth (Operophtera brumata) provides a genomic perspective on sexual dimorphism and phenology.</title>
        <authorList>
            <person name="Derks M.F."/>
            <person name="Smit S."/>
            <person name="Salis L."/>
            <person name="Schijlen E."/>
            <person name="Bossers A."/>
            <person name="Mateman C."/>
            <person name="Pijl A.S."/>
            <person name="de Ridder D."/>
            <person name="Groenen M.A."/>
            <person name="Visser M.E."/>
            <person name="Megens H.J."/>
        </authorList>
    </citation>
    <scope>NUCLEOTIDE SEQUENCE [LARGE SCALE GENOMIC DNA]</scope>
    <source>
        <strain evidence="3">WM2013NL</strain>
        <tissue evidence="3">Head and thorax</tissue>
    </source>
</reference>
<feature type="non-terminal residue" evidence="3">
    <location>
        <position position="1"/>
    </location>
</feature>
<dbReference type="SUPFAM" id="SSF51069">
    <property type="entry name" value="Carbonic anhydrase"/>
    <property type="match status" value="1"/>
</dbReference>
<comment type="caution">
    <text evidence="3">The sequence shown here is derived from an EMBL/GenBank/DDBJ whole genome shotgun (WGS) entry which is preliminary data.</text>
</comment>
<dbReference type="AlphaFoldDB" id="A0A0L7L7B3"/>
<organism evidence="3 4">
    <name type="scientific">Operophtera brumata</name>
    <name type="common">Winter moth</name>
    <name type="synonym">Phalaena brumata</name>
    <dbReference type="NCBI Taxonomy" id="104452"/>
    <lineage>
        <taxon>Eukaryota</taxon>
        <taxon>Metazoa</taxon>
        <taxon>Ecdysozoa</taxon>
        <taxon>Arthropoda</taxon>
        <taxon>Hexapoda</taxon>
        <taxon>Insecta</taxon>
        <taxon>Pterygota</taxon>
        <taxon>Neoptera</taxon>
        <taxon>Endopterygota</taxon>
        <taxon>Lepidoptera</taxon>
        <taxon>Glossata</taxon>
        <taxon>Ditrysia</taxon>
        <taxon>Geometroidea</taxon>
        <taxon>Geometridae</taxon>
        <taxon>Larentiinae</taxon>
        <taxon>Operophtera</taxon>
    </lineage>
</organism>
<feature type="region of interest" description="Disordered" evidence="2">
    <location>
        <begin position="90"/>
        <end position="128"/>
    </location>
</feature>
<evidence type="ECO:0000313" key="4">
    <source>
        <dbReference type="Proteomes" id="UP000037510"/>
    </source>
</evidence>
<sequence>MTTSRANTLLDDADDLQKQLKNEANDKMKGEKTLLRRHGVEEWDYKEQSKWGLKYPDCVLRSQSPVDLPYSGLRKVTRTRQMLFKNHEVLPERSSDAAKPQYHNQGTLRPRALSASDRKAVTEINPIE</sequence>
<feature type="non-terminal residue" evidence="3">
    <location>
        <position position="128"/>
    </location>
</feature>
<feature type="coiled-coil region" evidence="1">
    <location>
        <begin position="6"/>
        <end position="33"/>
    </location>
</feature>
<dbReference type="InterPro" id="IPR036398">
    <property type="entry name" value="CA_dom_sf"/>
</dbReference>
<gene>
    <name evidence="3" type="ORF">OBRU01_14012</name>
</gene>
<evidence type="ECO:0000256" key="1">
    <source>
        <dbReference type="SAM" id="Coils"/>
    </source>
</evidence>
<evidence type="ECO:0000256" key="2">
    <source>
        <dbReference type="SAM" id="MobiDB-lite"/>
    </source>
</evidence>
<evidence type="ECO:0000313" key="3">
    <source>
        <dbReference type="EMBL" id="KOB71260.1"/>
    </source>
</evidence>
<dbReference type="Proteomes" id="UP000037510">
    <property type="component" value="Unassembled WGS sequence"/>
</dbReference>